<dbReference type="Pfam" id="PF13396">
    <property type="entry name" value="PLDc_N"/>
    <property type="match status" value="1"/>
</dbReference>
<sequence length="66" mass="7704">MSLMSNTIALLAPFIILYLILLTIALVDLIRHWNSRQNPIIWLIVIVFVSTIGPIIYFIFGRKDYR</sequence>
<dbReference type="AlphaFoldDB" id="A0A1S7FRF9"/>
<evidence type="ECO:0000256" key="4">
    <source>
        <dbReference type="ARBA" id="ARBA00022989"/>
    </source>
</evidence>
<evidence type="ECO:0000256" key="3">
    <source>
        <dbReference type="ARBA" id="ARBA00022692"/>
    </source>
</evidence>
<feature type="transmembrane region" description="Helical" evidence="6">
    <location>
        <begin position="7"/>
        <end position="27"/>
    </location>
</feature>
<keyword evidence="4 6" id="KW-1133">Transmembrane helix</keyword>
<evidence type="ECO:0000313" key="8">
    <source>
        <dbReference type="EMBL" id="AQY49993.1"/>
    </source>
</evidence>
<name>A0A1S7FRF9_9LIST</name>
<proteinExistence type="predicted"/>
<gene>
    <name evidence="8" type="ORF">UE46_02310</name>
</gene>
<dbReference type="KEGG" id="lwi:UE46_02310"/>
<evidence type="ECO:0000256" key="1">
    <source>
        <dbReference type="ARBA" id="ARBA00004651"/>
    </source>
</evidence>
<evidence type="ECO:0000259" key="7">
    <source>
        <dbReference type="Pfam" id="PF13396"/>
    </source>
</evidence>
<keyword evidence="9" id="KW-1185">Reference proteome</keyword>
<organism evidence="8 9">
    <name type="scientific">Listeria weihenstephanensis</name>
    <dbReference type="NCBI Taxonomy" id="1006155"/>
    <lineage>
        <taxon>Bacteria</taxon>
        <taxon>Bacillati</taxon>
        <taxon>Bacillota</taxon>
        <taxon>Bacilli</taxon>
        <taxon>Bacillales</taxon>
        <taxon>Listeriaceae</taxon>
        <taxon>Listeria</taxon>
    </lineage>
</organism>
<dbReference type="GO" id="GO:0005886">
    <property type="term" value="C:plasma membrane"/>
    <property type="evidence" value="ECO:0007669"/>
    <property type="project" value="UniProtKB-SubCell"/>
</dbReference>
<reference evidence="9" key="1">
    <citation type="submission" date="2015-03" db="EMBL/GenBank/DDBJ databases">
        <authorList>
            <person name="Ferrari E."/>
            <person name="Walter M.C."/>
            <person name="Huptas C."/>
            <person name="Scherer S."/>
            <person name="Mueller-Herbst S."/>
        </authorList>
    </citation>
    <scope>NUCLEOTIDE SEQUENCE [LARGE SCALE GENOMIC DNA]</scope>
    <source>
        <strain evidence="9">LWP01</strain>
    </source>
</reference>
<feature type="transmembrane region" description="Helical" evidence="6">
    <location>
        <begin position="39"/>
        <end position="60"/>
    </location>
</feature>
<dbReference type="Proteomes" id="UP000223060">
    <property type="component" value="Chromosome"/>
</dbReference>
<evidence type="ECO:0000256" key="5">
    <source>
        <dbReference type="ARBA" id="ARBA00023136"/>
    </source>
</evidence>
<protein>
    <submittedName>
        <fullName evidence="8">Negative regulator of sigma-Y activity</fullName>
    </submittedName>
</protein>
<accession>A0A1S7FRF9</accession>
<evidence type="ECO:0000313" key="9">
    <source>
        <dbReference type="Proteomes" id="UP000223060"/>
    </source>
</evidence>
<comment type="subcellular location">
    <subcellularLocation>
        <location evidence="1">Cell membrane</location>
        <topology evidence="1">Multi-pass membrane protein</topology>
    </subcellularLocation>
</comment>
<keyword evidence="3 6" id="KW-0812">Transmembrane</keyword>
<feature type="domain" description="Cardiolipin synthase N-terminal" evidence="7">
    <location>
        <begin position="20"/>
        <end position="62"/>
    </location>
</feature>
<evidence type="ECO:0000256" key="6">
    <source>
        <dbReference type="SAM" id="Phobius"/>
    </source>
</evidence>
<evidence type="ECO:0000256" key="2">
    <source>
        <dbReference type="ARBA" id="ARBA00022475"/>
    </source>
</evidence>
<dbReference type="InterPro" id="IPR027379">
    <property type="entry name" value="CLS_N"/>
</dbReference>
<dbReference type="EMBL" id="CP011102">
    <property type="protein sequence ID" value="AQY49993.1"/>
    <property type="molecule type" value="Genomic_DNA"/>
</dbReference>
<keyword evidence="5 6" id="KW-0472">Membrane</keyword>
<keyword evidence="2" id="KW-1003">Cell membrane</keyword>
<dbReference type="RefSeq" id="WP_036060371.1">
    <property type="nucleotide sequence ID" value="NZ_CP011102.1"/>
</dbReference>